<dbReference type="OrthoDB" id="94951at2759"/>
<dbReference type="Proteomes" id="UP000434957">
    <property type="component" value="Unassembled WGS sequence"/>
</dbReference>
<dbReference type="EMBL" id="QXFU01003797">
    <property type="protein sequence ID" value="KAE8972696.1"/>
    <property type="molecule type" value="Genomic_DNA"/>
</dbReference>
<evidence type="ECO:0000313" key="4">
    <source>
        <dbReference type="Proteomes" id="UP000434957"/>
    </source>
</evidence>
<dbReference type="EMBL" id="QXFT01003821">
    <property type="protein sequence ID" value="KAE9282386.1"/>
    <property type="molecule type" value="Genomic_DNA"/>
</dbReference>
<protein>
    <recommendedName>
        <fullName evidence="6">RxLR effector protein</fullName>
    </recommendedName>
</protein>
<accession>A0A6A3HQ51</accession>
<organism evidence="2 5">
    <name type="scientific">Phytophthora rubi</name>
    <dbReference type="NCBI Taxonomy" id="129364"/>
    <lineage>
        <taxon>Eukaryota</taxon>
        <taxon>Sar</taxon>
        <taxon>Stramenopiles</taxon>
        <taxon>Oomycota</taxon>
        <taxon>Peronosporomycetes</taxon>
        <taxon>Peronosporales</taxon>
        <taxon>Peronosporaceae</taxon>
        <taxon>Phytophthora</taxon>
    </lineage>
</organism>
<dbReference type="Proteomes" id="UP000435112">
    <property type="component" value="Unassembled WGS sequence"/>
</dbReference>
<keyword evidence="1" id="KW-0732">Signal</keyword>
<evidence type="ECO:0000313" key="3">
    <source>
        <dbReference type="EMBL" id="KAE9282386.1"/>
    </source>
</evidence>
<sequence>MGLYQVQLLLIVSLIIRAAHSDGISMGSKRIKMTAANAPFPNSHQVEWQNTRSNRLLRGHDEERQIGVATAVGMFGSAVKQKGKMKLYLSLGLKPEMVMKLLKVTKREDKNFIRYSKYFYRYYIKYLDAPLSHLPASTVDDIMKARLYSWLDETLTPPQVLAKLARGPNSDKYYNLYRDMYADLQVRTSQAHRWSKGMG</sequence>
<gene>
    <name evidence="2" type="ORF">PR002_g26434</name>
    <name evidence="3" type="ORF">PR003_g27421</name>
</gene>
<comment type="caution">
    <text evidence="2">The sequence shown here is derived from an EMBL/GenBank/DDBJ whole genome shotgun (WGS) entry which is preliminary data.</text>
</comment>
<evidence type="ECO:0000256" key="1">
    <source>
        <dbReference type="SAM" id="SignalP"/>
    </source>
</evidence>
<evidence type="ECO:0000313" key="2">
    <source>
        <dbReference type="EMBL" id="KAE8972696.1"/>
    </source>
</evidence>
<evidence type="ECO:0008006" key="6">
    <source>
        <dbReference type="Google" id="ProtNLM"/>
    </source>
</evidence>
<name>A0A6A3HQ51_9STRA</name>
<reference evidence="2 5" key="1">
    <citation type="submission" date="2018-09" db="EMBL/GenBank/DDBJ databases">
        <title>Genomic investigation of the strawberry pathogen Phytophthora fragariae indicates pathogenicity is determined by transcriptional variation in three key races.</title>
        <authorList>
            <person name="Adams T.M."/>
            <person name="Armitage A.D."/>
            <person name="Sobczyk M.K."/>
            <person name="Bates H.J."/>
            <person name="Dunwell J.M."/>
            <person name="Nellist C.F."/>
            <person name="Harrison R.J."/>
        </authorList>
    </citation>
    <scope>NUCLEOTIDE SEQUENCE [LARGE SCALE GENOMIC DNA]</scope>
    <source>
        <strain evidence="2 5">SCRP324</strain>
        <strain evidence="3 4">SCRP333</strain>
    </source>
</reference>
<evidence type="ECO:0000313" key="5">
    <source>
        <dbReference type="Proteomes" id="UP000435112"/>
    </source>
</evidence>
<keyword evidence="4" id="KW-1185">Reference proteome</keyword>
<feature type="chain" id="PRO_5036379672" description="RxLR effector protein" evidence="1">
    <location>
        <begin position="22"/>
        <end position="199"/>
    </location>
</feature>
<feature type="signal peptide" evidence="1">
    <location>
        <begin position="1"/>
        <end position="21"/>
    </location>
</feature>
<proteinExistence type="predicted"/>
<dbReference type="AlphaFoldDB" id="A0A6A3HQ51"/>